<dbReference type="InterPro" id="IPR045981">
    <property type="entry name" value="DUF5937"/>
</dbReference>
<keyword evidence="3" id="KW-0804">Transcription</keyword>
<dbReference type="PROSITE" id="PS50987">
    <property type="entry name" value="HTH_ARSR_2"/>
    <property type="match status" value="1"/>
</dbReference>
<protein>
    <submittedName>
        <fullName evidence="5">DUF5937 family protein</fullName>
    </submittedName>
</protein>
<dbReference type="Proteomes" id="UP001056383">
    <property type="component" value="Chromosome"/>
</dbReference>
<accession>A0ABY4TKW8</accession>
<dbReference type="PRINTS" id="PR00778">
    <property type="entry name" value="HTHARSR"/>
</dbReference>
<evidence type="ECO:0000256" key="2">
    <source>
        <dbReference type="ARBA" id="ARBA00023125"/>
    </source>
</evidence>
<keyword evidence="2" id="KW-0238">DNA-binding</keyword>
<dbReference type="InterPro" id="IPR051081">
    <property type="entry name" value="HTH_MetalResp_TranReg"/>
</dbReference>
<proteinExistence type="predicted"/>
<dbReference type="Pfam" id="PF19361">
    <property type="entry name" value="DUF5937"/>
    <property type="match status" value="1"/>
</dbReference>
<dbReference type="InterPro" id="IPR011991">
    <property type="entry name" value="ArsR-like_HTH"/>
</dbReference>
<keyword evidence="1" id="KW-0805">Transcription regulation</keyword>
<dbReference type="InterPro" id="IPR036388">
    <property type="entry name" value="WH-like_DNA-bd_sf"/>
</dbReference>
<reference evidence="5" key="1">
    <citation type="submission" date="2022-04" db="EMBL/GenBank/DDBJ databases">
        <title>Systematic whole-genome sequencing reveals an unexpected diversity among actinomycetoma pathogens and provides insights into their antibacterial susceptibilities.</title>
        <authorList>
            <person name="Watson A.K."/>
            <person name="Kepplinger B."/>
            <person name="Bakhiet S.M."/>
            <person name="Mhmoud N.A."/>
            <person name="Chapman J."/>
            <person name="Allenby N."/>
            <person name="Mickiewicz K."/>
            <person name="Goodfellow M."/>
            <person name="Fahal A.H."/>
            <person name="Errington J."/>
        </authorList>
    </citation>
    <scope>NUCLEOTIDE SEQUENCE</scope>
    <source>
        <strain evidence="5">SD 504</strain>
    </source>
</reference>
<feature type="domain" description="HTH arsR-type" evidence="4">
    <location>
        <begin position="273"/>
        <end position="365"/>
    </location>
</feature>
<dbReference type="Gene3D" id="1.10.10.10">
    <property type="entry name" value="Winged helix-like DNA-binding domain superfamily/Winged helix DNA-binding domain"/>
    <property type="match status" value="1"/>
</dbReference>
<dbReference type="PANTHER" id="PTHR33154:SF33">
    <property type="entry name" value="TRANSCRIPTIONAL REPRESSOR SDPR"/>
    <property type="match status" value="1"/>
</dbReference>
<name>A0ABY4TKW8_9ACTN</name>
<sequence>MTIDITGLPPERIGFAISPLAELGMALHALAEPEHHPGLHGWATATAAGLKPDLADRLHEANFLWTATMSDVFQPYAGLPGGDGRPGATLAEELDLLDRLDEERFVGAALEFTCSSYMEGAPVRPARALELAANRGPRQLEFTRRLLDDPSGVRSWLRRLFEDCDRAFFSDTWRRVGPGLAADAREKGELLRRRGLAEALHAVSPVVSVEEEGARRRIHVDKMAHGRTTAVDPEVGAGVVFVPTGFGWPHLMVLHAPGWRPVVQYPVGAPSVPGPAPVELLQRRMDALAHPMRMRLCRQLARGSYTTSELADTYGITSPEVSRHLSALKKAGLVTVRRRGRYVLHQLDVAAVARIGSDFLETVLR</sequence>
<dbReference type="NCBIfam" id="NF033788">
    <property type="entry name" value="HTH_metalloreg"/>
    <property type="match status" value="1"/>
</dbReference>
<evidence type="ECO:0000256" key="1">
    <source>
        <dbReference type="ARBA" id="ARBA00023015"/>
    </source>
</evidence>
<dbReference type="EMBL" id="CP095474">
    <property type="protein sequence ID" value="URN18809.1"/>
    <property type="molecule type" value="Genomic_DNA"/>
</dbReference>
<evidence type="ECO:0000313" key="6">
    <source>
        <dbReference type="Proteomes" id="UP001056383"/>
    </source>
</evidence>
<organism evidence="5 6">
    <name type="scientific">Streptomyces sudanensis</name>
    <dbReference type="NCBI Taxonomy" id="436397"/>
    <lineage>
        <taxon>Bacteria</taxon>
        <taxon>Bacillati</taxon>
        <taxon>Actinomycetota</taxon>
        <taxon>Actinomycetes</taxon>
        <taxon>Kitasatosporales</taxon>
        <taxon>Streptomycetaceae</taxon>
        <taxon>Streptomyces</taxon>
    </lineage>
</organism>
<evidence type="ECO:0000256" key="3">
    <source>
        <dbReference type="ARBA" id="ARBA00023163"/>
    </source>
</evidence>
<dbReference type="SMART" id="SM00419">
    <property type="entry name" value="HTH_CRP"/>
    <property type="match status" value="1"/>
</dbReference>
<dbReference type="InterPro" id="IPR001845">
    <property type="entry name" value="HTH_ArsR_DNA-bd_dom"/>
</dbReference>
<dbReference type="PANTHER" id="PTHR33154">
    <property type="entry name" value="TRANSCRIPTIONAL REGULATOR, ARSR FAMILY"/>
    <property type="match status" value="1"/>
</dbReference>
<dbReference type="CDD" id="cd00090">
    <property type="entry name" value="HTH_ARSR"/>
    <property type="match status" value="1"/>
</dbReference>
<evidence type="ECO:0000259" key="4">
    <source>
        <dbReference type="PROSITE" id="PS50987"/>
    </source>
</evidence>
<gene>
    <name evidence="5" type="ORF">MW084_15725</name>
</gene>
<evidence type="ECO:0000313" key="5">
    <source>
        <dbReference type="EMBL" id="URN18809.1"/>
    </source>
</evidence>
<dbReference type="RefSeq" id="WP_010470334.1">
    <property type="nucleotide sequence ID" value="NZ_CP095474.1"/>
</dbReference>
<keyword evidence="6" id="KW-1185">Reference proteome</keyword>
<dbReference type="SMART" id="SM00418">
    <property type="entry name" value="HTH_ARSR"/>
    <property type="match status" value="1"/>
</dbReference>
<dbReference type="InterPro" id="IPR036390">
    <property type="entry name" value="WH_DNA-bd_sf"/>
</dbReference>
<dbReference type="SUPFAM" id="SSF46785">
    <property type="entry name" value="Winged helix' DNA-binding domain"/>
    <property type="match status" value="1"/>
</dbReference>
<dbReference type="Pfam" id="PF12840">
    <property type="entry name" value="HTH_20"/>
    <property type="match status" value="1"/>
</dbReference>
<dbReference type="InterPro" id="IPR012318">
    <property type="entry name" value="HTH_CRP"/>
</dbReference>